<name>A0A1H3SCD1_9ACTN</name>
<dbReference type="Proteomes" id="UP000242415">
    <property type="component" value="Unassembled WGS sequence"/>
</dbReference>
<evidence type="ECO:0000313" key="3">
    <source>
        <dbReference type="Proteomes" id="UP000242415"/>
    </source>
</evidence>
<dbReference type="OrthoDB" id="3402839at2"/>
<feature type="region of interest" description="Disordered" evidence="1">
    <location>
        <begin position="199"/>
        <end position="220"/>
    </location>
</feature>
<proteinExistence type="predicted"/>
<evidence type="ECO:0000313" key="2">
    <source>
        <dbReference type="EMBL" id="SDZ35205.1"/>
    </source>
</evidence>
<keyword evidence="3" id="KW-1185">Reference proteome</keyword>
<sequence length="220" mass="22191">MDALDQLAPPATELLGRVDDLLVRAGAPTAHPIWPLLRRVRALPGDAVGAIIALRPAPLAAAGSGLRVLLPGYAHARATLADRPPWDGPGADAFDAHRGALAADLDDGADGAGTRLAATGSYLDELAGWAAQSRTDVARALAAVIGSAQAVEVVTGDPSGAGPARAAAEIGAVVLVAVADTVDRADALLGRWGPLLGDAPPYRSPAPEPGAAHRTTRLAY</sequence>
<dbReference type="EMBL" id="FNPH01000011">
    <property type="protein sequence ID" value="SDZ35205.1"/>
    <property type="molecule type" value="Genomic_DNA"/>
</dbReference>
<dbReference type="AlphaFoldDB" id="A0A1H3SCD1"/>
<protein>
    <submittedName>
        <fullName evidence="2">Uncharacterized protein</fullName>
    </submittedName>
</protein>
<dbReference type="STRING" id="405436.SAMN05444365_11116"/>
<gene>
    <name evidence="2" type="ORF">SAMN05444365_11116</name>
</gene>
<dbReference type="RefSeq" id="WP_091560994.1">
    <property type="nucleotide sequence ID" value="NZ_FNPH01000011.1"/>
</dbReference>
<evidence type="ECO:0000256" key="1">
    <source>
        <dbReference type="SAM" id="MobiDB-lite"/>
    </source>
</evidence>
<organism evidence="2 3">
    <name type="scientific">Micromonospora pattaloongensis</name>
    <dbReference type="NCBI Taxonomy" id="405436"/>
    <lineage>
        <taxon>Bacteria</taxon>
        <taxon>Bacillati</taxon>
        <taxon>Actinomycetota</taxon>
        <taxon>Actinomycetes</taxon>
        <taxon>Micromonosporales</taxon>
        <taxon>Micromonosporaceae</taxon>
        <taxon>Micromonospora</taxon>
    </lineage>
</organism>
<reference evidence="3" key="1">
    <citation type="submission" date="2016-10" db="EMBL/GenBank/DDBJ databases">
        <authorList>
            <person name="Varghese N."/>
            <person name="Submissions S."/>
        </authorList>
    </citation>
    <scope>NUCLEOTIDE SEQUENCE [LARGE SCALE GENOMIC DNA]</scope>
    <source>
        <strain evidence="3">DSM 45245</strain>
    </source>
</reference>
<accession>A0A1H3SCD1</accession>